<proteinExistence type="predicted"/>
<dbReference type="AlphaFoldDB" id="A0A8T1MAM6"/>
<name>A0A8T1MAM6_CLOSI</name>
<evidence type="ECO:0000313" key="2">
    <source>
        <dbReference type="Proteomes" id="UP000286415"/>
    </source>
</evidence>
<dbReference type="Proteomes" id="UP000286415">
    <property type="component" value="Unassembled WGS sequence"/>
</dbReference>
<comment type="caution">
    <text evidence="1">The sequence shown here is derived from an EMBL/GenBank/DDBJ whole genome shotgun (WGS) entry which is preliminary data.</text>
</comment>
<keyword evidence="2" id="KW-1185">Reference proteome</keyword>
<organism evidence="1 2">
    <name type="scientific">Clonorchis sinensis</name>
    <name type="common">Chinese liver fluke</name>
    <dbReference type="NCBI Taxonomy" id="79923"/>
    <lineage>
        <taxon>Eukaryota</taxon>
        <taxon>Metazoa</taxon>
        <taxon>Spiralia</taxon>
        <taxon>Lophotrochozoa</taxon>
        <taxon>Platyhelminthes</taxon>
        <taxon>Trematoda</taxon>
        <taxon>Digenea</taxon>
        <taxon>Opisthorchiida</taxon>
        <taxon>Opisthorchiata</taxon>
        <taxon>Opisthorchiidae</taxon>
        <taxon>Clonorchis</taxon>
    </lineage>
</organism>
<protein>
    <submittedName>
        <fullName evidence="1">Uncharacterized protein</fullName>
    </submittedName>
</protein>
<reference evidence="1 2" key="1">
    <citation type="journal article" date="2018" name="Biotechnol. Adv.">
        <title>Improved genomic resources and new bioinformatic workflow for the carcinogenic parasite Clonorchis sinensis: Biotechnological implications.</title>
        <authorList>
            <person name="Wang D."/>
            <person name="Korhonen P.K."/>
            <person name="Gasser R.B."/>
            <person name="Young N.D."/>
        </authorList>
    </citation>
    <scope>NUCLEOTIDE SEQUENCE [LARGE SCALE GENOMIC DNA]</scope>
    <source>
        <strain evidence="1">Cs-k2</strain>
    </source>
</reference>
<gene>
    <name evidence="1" type="ORF">CSKR_103899</name>
</gene>
<evidence type="ECO:0000313" key="1">
    <source>
        <dbReference type="EMBL" id="KAG5446028.1"/>
    </source>
</evidence>
<dbReference type="OrthoDB" id="6272845at2759"/>
<accession>A0A8T1MAM6</accession>
<reference evidence="1 2" key="2">
    <citation type="journal article" date="2021" name="Genomics">
        <title>High-quality reference genome for Clonorchis sinensis.</title>
        <authorList>
            <person name="Young N.D."/>
            <person name="Stroehlein A.J."/>
            <person name="Kinkar L."/>
            <person name="Wang T."/>
            <person name="Sohn W.M."/>
            <person name="Chang B.C.H."/>
            <person name="Kaur P."/>
            <person name="Weisz D."/>
            <person name="Dudchenko O."/>
            <person name="Aiden E.L."/>
            <person name="Korhonen P.K."/>
            <person name="Gasser R.B."/>
        </authorList>
    </citation>
    <scope>NUCLEOTIDE SEQUENCE [LARGE SCALE GENOMIC DNA]</scope>
    <source>
        <strain evidence="1">Cs-k2</strain>
    </source>
</reference>
<sequence>MRRPGAAHSVAWKHQKRDIRLGSSTVKFRTHFFLLIFGIVEPTRHSKFRIGNLNNLSDVKMIQLGCLSRTFHLTVASDFNEIMEDCFAVELRILISIEPNQQEQELDRARRGGNLLAFLRKAVCPKLLWRKFQFNRCEVSRFQMNKENSKSVILLEAETSIRLDAVPWCVEVTESFLLYMNEKMRSIFPGAETAVDIFQEELTLPVFPISTPAFIKRNHKRIFETVQNVFYLAICTKEVERKEFNMFTRIPTSMETSERSLIAWAAEYKTKLKEKLAYEAEDIEVTPGLLVYACGLPILHARIQMTSIFRAHDVDFPERWFIGLKGIISILDNHAAGLTNFKIPVYTDQAEPSNLKIDMDMLIPPETLQDHSAGDINPECETFRELIFRATSSRSKDDIGRYGCFFRERDVDSSTGSVYARLHVELPSNANIYGGSSAMDLLSFFATTGWSGSYSLFLHTDDPSYALVIETFDTVFDSTQFLPDKNRNSNTDELNRFCNFLKTNLALPEGAVRCDSVRYFKADVKSVVRVSVQIRKNTGIWCSSTPWTVPLRVAKRLNHYESGLLFNVRWRRHAKYTEAIW</sequence>
<dbReference type="EMBL" id="NIRI02000056">
    <property type="protein sequence ID" value="KAG5446028.1"/>
    <property type="molecule type" value="Genomic_DNA"/>
</dbReference>